<dbReference type="AlphaFoldDB" id="A0AA41W5S7"/>
<name>A0AA41W5S7_9GAMM</name>
<gene>
    <name evidence="1" type="ORF">NAF29_05145</name>
</gene>
<evidence type="ECO:0000313" key="1">
    <source>
        <dbReference type="EMBL" id="MCM2679064.1"/>
    </source>
</evidence>
<dbReference type="EMBL" id="JAMQGP010000002">
    <property type="protein sequence ID" value="MCM2679064.1"/>
    <property type="molecule type" value="Genomic_DNA"/>
</dbReference>
<reference evidence="1 2" key="1">
    <citation type="journal article" date="2013" name="Antonie Van Leeuwenhoek">
        <title>Echinimonas agarilytica gen. nov., sp. nov., a new gammaproteobacterium isolated from the sea urchin Strongylocentrotus intermedius.</title>
        <authorList>
            <person name="Nedashkovskaya O.I."/>
            <person name="Stenkova A.M."/>
            <person name="Zhukova N.V."/>
            <person name="Van Trappen S."/>
            <person name="Lee J.S."/>
            <person name="Kim S.B."/>
        </authorList>
    </citation>
    <scope>NUCLEOTIDE SEQUENCE [LARGE SCALE GENOMIC DNA]</scope>
    <source>
        <strain evidence="1 2">KMM 6351</strain>
    </source>
</reference>
<protein>
    <submittedName>
        <fullName evidence="1">Uncharacterized protein</fullName>
    </submittedName>
</protein>
<evidence type="ECO:0000313" key="2">
    <source>
        <dbReference type="Proteomes" id="UP001165393"/>
    </source>
</evidence>
<sequence length="63" mass="7047">MFGGGLKSYLVAGAKSTNGVKKESSEVFVAYNEFEVKKQAEQCGFVDYEMTLLDNEDPQRKFS</sequence>
<proteinExistence type="predicted"/>
<organism evidence="1 2">
    <name type="scientific">Echinimonas agarilytica</name>
    <dbReference type="NCBI Taxonomy" id="1215918"/>
    <lineage>
        <taxon>Bacteria</taxon>
        <taxon>Pseudomonadati</taxon>
        <taxon>Pseudomonadota</taxon>
        <taxon>Gammaproteobacteria</taxon>
        <taxon>Alteromonadales</taxon>
        <taxon>Echinimonadaceae</taxon>
        <taxon>Echinimonas</taxon>
    </lineage>
</organism>
<comment type="caution">
    <text evidence="1">The sequence shown here is derived from an EMBL/GenBank/DDBJ whole genome shotgun (WGS) entry which is preliminary data.</text>
</comment>
<keyword evidence="2" id="KW-1185">Reference proteome</keyword>
<dbReference type="RefSeq" id="WP_251260432.1">
    <property type="nucleotide sequence ID" value="NZ_JAMQGP010000002.1"/>
</dbReference>
<accession>A0AA41W5S7</accession>
<dbReference type="Proteomes" id="UP001165393">
    <property type="component" value="Unassembled WGS sequence"/>
</dbReference>